<dbReference type="Gene3D" id="3.30.470.20">
    <property type="entry name" value="ATP-grasp fold, B domain"/>
    <property type="match status" value="1"/>
</dbReference>
<comment type="caution">
    <text evidence="2">The sequence shown here is derived from an EMBL/GenBank/DDBJ whole genome shotgun (WGS) entry which is preliminary data.</text>
</comment>
<proteinExistence type="predicted"/>
<keyword evidence="3" id="KW-1185">Reference proteome</keyword>
<dbReference type="RefSeq" id="WP_344292019.1">
    <property type="nucleotide sequence ID" value="NZ_BAAAPF010000190.1"/>
</dbReference>
<dbReference type="PANTHER" id="PTHR21621">
    <property type="entry name" value="RIBOSOMAL PROTEIN S6 MODIFICATION PROTEIN"/>
    <property type="match status" value="1"/>
</dbReference>
<evidence type="ECO:0000259" key="1">
    <source>
        <dbReference type="Pfam" id="PF21068"/>
    </source>
</evidence>
<reference evidence="3" key="1">
    <citation type="journal article" date="2019" name="Int. J. Syst. Evol. Microbiol.">
        <title>The Global Catalogue of Microorganisms (GCM) 10K type strain sequencing project: providing services to taxonomists for standard genome sequencing and annotation.</title>
        <authorList>
            <consortium name="The Broad Institute Genomics Platform"/>
            <consortium name="The Broad Institute Genome Sequencing Center for Infectious Disease"/>
            <person name="Wu L."/>
            <person name="Ma J."/>
        </authorList>
    </citation>
    <scope>NUCLEOTIDE SEQUENCE [LARGE SCALE GENOMIC DNA]</scope>
    <source>
        <strain evidence="3">JCM 15481</strain>
    </source>
</reference>
<feature type="domain" description="MvdD-like pre-ATP grasp" evidence="1">
    <location>
        <begin position="11"/>
        <end position="124"/>
    </location>
</feature>
<dbReference type="PANTHER" id="PTHR21621:SF0">
    <property type="entry name" value="BETA-CITRYLGLUTAMATE SYNTHASE B-RELATED"/>
    <property type="match status" value="1"/>
</dbReference>
<gene>
    <name evidence="2" type="primary">tgmB</name>
    <name evidence="2" type="ORF">GCM10009802_47360</name>
</gene>
<accession>A0ABP5KYC2</accession>
<dbReference type="Proteomes" id="UP001500443">
    <property type="component" value="Unassembled WGS sequence"/>
</dbReference>
<protein>
    <submittedName>
        <fullName evidence="2">ATP-grasp ribosomal peptide maturase</fullName>
    </submittedName>
</protein>
<evidence type="ECO:0000313" key="2">
    <source>
        <dbReference type="EMBL" id="GAA2137999.1"/>
    </source>
</evidence>
<dbReference type="SUPFAM" id="SSF56059">
    <property type="entry name" value="Glutathione synthetase ATP-binding domain-like"/>
    <property type="match status" value="1"/>
</dbReference>
<dbReference type="InterPro" id="IPR048936">
    <property type="entry name" value="MvdD-like_ATPgrasp"/>
</dbReference>
<dbReference type="InterPro" id="IPR026449">
    <property type="entry name" value="GRASP_SAV_5884"/>
</dbReference>
<dbReference type="NCBIfam" id="TIGR04187">
    <property type="entry name" value="GRASP_SAV_5884"/>
    <property type="match status" value="1"/>
</dbReference>
<dbReference type="EMBL" id="BAAAPF010000190">
    <property type="protein sequence ID" value="GAA2137999.1"/>
    <property type="molecule type" value="Genomic_DNA"/>
</dbReference>
<name>A0ABP5KYC2_9ACTN</name>
<sequence>MPPTPRGGATVLVATRLDDASADEVITELNRRRVPVARVDPGDFPERVAMNAEFGSDGLAGTLSTPSRRLDLGRVRSVYWRRPRPYSAPECAAGQDARWAVAQARYGLGGVLAALPAARYVNHPWRNRDAEYKPAQLATAAACGLNVPPTLITNDPLRARAFACEYHPVLYKPLRESEYHDAAGRALAVWVADAPAEAIGDGVAATAHLFQRRVDKIADVRLTAVGDRLFAVRIDGSPGVDWRRHYENLTYTLIDTPGAVTTGVRAYLDTFGLAFGAFDFGLDAHGRFWFYECNPNGQWAFFPAPITRLLTYALADHLQYQGQERS</sequence>
<dbReference type="Pfam" id="PF21068">
    <property type="entry name" value="ATPgraspMvdD"/>
    <property type="match status" value="1"/>
</dbReference>
<evidence type="ECO:0000313" key="3">
    <source>
        <dbReference type="Proteomes" id="UP001500443"/>
    </source>
</evidence>
<organism evidence="2 3">
    <name type="scientific">Streptomyces synnematoformans</name>
    <dbReference type="NCBI Taxonomy" id="415721"/>
    <lineage>
        <taxon>Bacteria</taxon>
        <taxon>Bacillati</taxon>
        <taxon>Actinomycetota</taxon>
        <taxon>Actinomycetes</taxon>
        <taxon>Kitasatosporales</taxon>
        <taxon>Streptomycetaceae</taxon>
        <taxon>Streptomyces</taxon>
    </lineage>
</organism>